<sequence>LGAQLQVQQLQIADLQRQAGQLSRLTAAIRSAFYEFREDNQQIADDEAPIVILDKLRSTLRILLQNKRQMEKQMRSGAVQQFMDLKDDAIERLELKIQENKSMSEQIINLQLKLDEMNKKYELQDQLHGEEISRIKTQNKRVYEENQKLKDLEKQLELAVYERDKLIKNRDTRLGRIAELETRLQQKEIDNINAIHQAQTQNTKQINQLLQEQKMYEKMLRQGGDRDLKIRELENDLKSAKTNISFKKLEEASSQIQHLQIKLQQKQQEIQNYAQQVQDLSNQIIKQNLKLSAQEKQISQLQLTQQPQVRQVQELTQQQKKEITQIYSAQTYEEKLREKDKEIDELASRVRRLLALQHKANLTQKAFQEEKQCLERQILFQKTEIEFLKKNQKYTVDTLKNEEKQKVPTEVLMRDLQNMKAFSVTQSAVQKEPADKTKQNQPVQKIYQLEQIPEIRPRTTSPVRGMGVGYGAGQMVGGVPGFRGFGIK</sequence>
<feature type="non-terminal residue" evidence="2">
    <location>
        <position position="488"/>
    </location>
</feature>
<proteinExistence type="predicted"/>
<reference evidence="2" key="1">
    <citation type="submission" date="2015-07" db="EMBL/GenBank/DDBJ databases">
        <title>Adaptation to a free-living lifestyle via gene acquisitions in the diplomonad Trepomonas sp. PC1.</title>
        <authorList>
            <person name="Xu F."/>
            <person name="Jerlstrom-Hultqvist J."/>
            <person name="Kolisko M."/>
            <person name="Simpson A.G.B."/>
            <person name="Roger A.J."/>
            <person name="Svard S.G."/>
            <person name="Andersson J.O."/>
        </authorList>
    </citation>
    <scope>NUCLEOTIDE SEQUENCE</scope>
    <source>
        <strain evidence="2">PC1</strain>
    </source>
</reference>
<keyword evidence="1" id="KW-0175">Coiled coil</keyword>
<organism evidence="2">
    <name type="scientific">Trepomonas sp. PC1</name>
    <dbReference type="NCBI Taxonomy" id="1076344"/>
    <lineage>
        <taxon>Eukaryota</taxon>
        <taxon>Metamonada</taxon>
        <taxon>Diplomonadida</taxon>
        <taxon>Hexamitidae</taxon>
        <taxon>Hexamitinae</taxon>
        <taxon>Trepomonas</taxon>
    </lineage>
</organism>
<dbReference type="EMBL" id="GDID01000658">
    <property type="protein sequence ID" value="JAP95948.1"/>
    <property type="molecule type" value="Transcribed_RNA"/>
</dbReference>
<feature type="coiled-coil region" evidence="1">
    <location>
        <begin position="230"/>
        <end position="297"/>
    </location>
</feature>
<gene>
    <name evidence="2" type="ORF">TPC1_10877</name>
</gene>
<evidence type="ECO:0000313" key="2">
    <source>
        <dbReference type="EMBL" id="JAP95948.1"/>
    </source>
</evidence>
<dbReference type="AlphaFoldDB" id="A0A146KIH9"/>
<feature type="coiled-coil region" evidence="1">
    <location>
        <begin position="100"/>
        <end position="197"/>
    </location>
</feature>
<accession>A0A146KIH9</accession>
<feature type="non-terminal residue" evidence="2">
    <location>
        <position position="1"/>
    </location>
</feature>
<name>A0A146KIH9_9EUKA</name>
<protein>
    <submittedName>
        <fullName evidence="2">Uncharacterized protein</fullName>
    </submittedName>
</protein>
<evidence type="ECO:0000256" key="1">
    <source>
        <dbReference type="SAM" id="Coils"/>
    </source>
</evidence>
<feature type="coiled-coil region" evidence="1">
    <location>
        <begin position="329"/>
        <end position="391"/>
    </location>
</feature>